<name>A0A9X3F5J7_9BACT</name>
<sequence>MNDQIDRDKKLREAELANADEAVEELGRQGFTHRRCLRCDGRLGVDDRGCGYTVYCETQNCLRLTFRGI</sequence>
<keyword evidence="2" id="KW-1185">Reference proteome</keyword>
<dbReference type="EMBL" id="JAPNKE010000002">
    <property type="protein sequence ID" value="MCY1012003.1"/>
    <property type="molecule type" value="Genomic_DNA"/>
</dbReference>
<protein>
    <submittedName>
        <fullName evidence="1">Uncharacterized protein</fullName>
    </submittedName>
</protein>
<evidence type="ECO:0000313" key="1">
    <source>
        <dbReference type="EMBL" id="MCY1012003.1"/>
    </source>
</evidence>
<proteinExistence type="predicted"/>
<comment type="caution">
    <text evidence="1">The sequence shown here is derived from an EMBL/GenBank/DDBJ whole genome shotgun (WGS) entry which is preliminary data.</text>
</comment>
<dbReference type="AlphaFoldDB" id="A0A9X3F5J7"/>
<dbReference type="RefSeq" id="WP_267775330.1">
    <property type="nucleotide sequence ID" value="NZ_JAPNKE010000002.1"/>
</dbReference>
<reference evidence="1" key="1">
    <citation type="submission" date="2022-11" db="EMBL/GenBank/DDBJ databases">
        <title>Minimal conservation of predation-associated metabolite biosynthetic gene clusters underscores biosynthetic potential of Myxococcota including descriptions for ten novel species: Archangium lansinium sp. nov., Myxococcus landrumus sp. nov., Nannocystis bai.</title>
        <authorList>
            <person name="Ahearne A."/>
            <person name="Stevens C."/>
            <person name="Phillips K."/>
        </authorList>
    </citation>
    <scope>NUCLEOTIDE SEQUENCE</scope>
    <source>
        <strain evidence="1">Na p29</strain>
    </source>
</reference>
<dbReference type="Proteomes" id="UP001150924">
    <property type="component" value="Unassembled WGS sequence"/>
</dbReference>
<accession>A0A9X3F5J7</accession>
<evidence type="ECO:0000313" key="2">
    <source>
        <dbReference type="Proteomes" id="UP001150924"/>
    </source>
</evidence>
<organism evidence="1 2">
    <name type="scientific">Nannocystis pusilla</name>
    <dbReference type="NCBI Taxonomy" id="889268"/>
    <lineage>
        <taxon>Bacteria</taxon>
        <taxon>Pseudomonadati</taxon>
        <taxon>Myxococcota</taxon>
        <taxon>Polyangia</taxon>
        <taxon>Nannocystales</taxon>
        <taxon>Nannocystaceae</taxon>
        <taxon>Nannocystis</taxon>
    </lineage>
</organism>
<gene>
    <name evidence="1" type="ORF">OV079_41960</name>
</gene>